<reference evidence="1" key="1">
    <citation type="submission" date="2006-06" db="EMBL/GenBank/DDBJ databases">
        <title>Complete sequence of Trichodesmium erythraeum IMS101.</title>
        <authorList>
            <consortium name="US DOE Joint Genome Institute"/>
            <person name="Copeland A."/>
            <person name="Lucas S."/>
            <person name="Lapidus A."/>
            <person name="Barry K."/>
            <person name="Detter J.C."/>
            <person name="Glavina del Rio T."/>
            <person name="Hammon N."/>
            <person name="Israni S."/>
            <person name="Dalin E."/>
            <person name="Tice H."/>
            <person name="Pitluck S."/>
            <person name="Kiss H."/>
            <person name="Munk A.C."/>
            <person name="Brettin T."/>
            <person name="Bruce D."/>
            <person name="Han C."/>
            <person name="Tapia R."/>
            <person name="Gilna P."/>
            <person name="Schmutz J."/>
            <person name="Larimer F."/>
            <person name="Land M."/>
            <person name="Hauser L."/>
            <person name="Kyrpides N."/>
            <person name="Kim E."/>
            <person name="Richardson P."/>
        </authorList>
    </citation>
    <scope>NUCLEOTIDE SEQUENCE [LARGE SCALE GENOMIC DNA]</scope>
    <source>
        <strain evidence="1">IMS101</strain>
    </source>
</reference>
<dbReference type="OrthoDB" id="3399139at2"/>
<dbReference type="RefSeq" id="WP_011612537.1">
    <property type="nucleotide sequence ID" value="NC_008312.1"/>
</dbReference>
<dbReference type="InterPro" id="IPR009737">
    <property type="entry name" value="Aim32/Apd1-like"/>
</dbReference>
<sequence>MNKFFCSSACREADEDIIGSGTNYSVYVLIECPYPWKHNAFESRFLPKNLEMLMAKVKRDKLSLRFLLITQNQNYRQNNRKILIYEKNKSSFINSYKKYEFDVDHPEKIAPIIQKYLAGDNLDTNTQNPQIRDLLVCTHGSHDKCCAKYGNPFYAEAKKTISELGLKNTRIWKTSHFGGHRFAPTMISFPDGRYYGLLNRESFQTILLQAGNIKLLSQVYRGWSILPTSIQVLERELIFRHGWEWFEYKINLLHLDINFDKTLVQTQLAVLKPDGYQYICQAKLVKDESKTIYIKGSCDASHESEFIKYAVSNLSFIIEKKTSEKVLISSHTKVS</sequence>
<dbReference type="PANTHER" id="PTHR31902">
    <property type="entry name" value="ACTIN PATCHES DISTAL PROTEIN 1"/>
    <property type="match status" value="1"/>
</dbReference>
<dbReference type="AlphaFoldDB" id="Q10ZZ0"/>
<dbReference type="InterPro" id="IPR010350">
    <property type="entry name" value="Aim32/Apd1-like_bac"/>
</dbReference>
<dbReference type="PANTHER" id="PTHR31902:SF22">
    <property type="entry name" value="SLL1203 PROTEIN"/>
    <property type="match status" value="1"/>
</dbReference>
<gene>
    <name evidence="1" type="ordered locus">Tery_3033</name>
</gene>
<proteinExistence type="predicted"/>
<dbReference type="SUPFAM" id="SSF52833">
    <property type="entry name" value="Thioredoxin-like"/>
    <property type="match status" value="1"/>
</dbReference>
<dbReference type="Gene3D" id="3.40.30.10">
    <property type="entry name" value="Glutaredoxin"/>
    <property type="match status" value="1"/>
</dbReference>
<dbReference type="CDD" id="cd03062">
    <property type="entry name" value="TRX_Fd_Sucrase"/>
    <property type="match status" value="1"/>
</dbReference>
<accession>Q10ZZ0</accession>
<evidence type="ECO:0000313" key="1">
    <source>
        <dbReference type="EMBL" id="ABG52184.1"/>
    </source>
</evidence>
<dbReference type="STRING" id="203124.Tery_3033"/>
<dbReference type="EMBL" id="CP000393">
    <property type="protein sequence ID" value="ABG52184.1"/>
    <property type="molecule type" value="Genomic_DNA"/>
</dbReference>
<dbReference type="PIRSF" id="PIRSF035042">
    <property type="entry name" value="UCP035042_thirdx"/>
    <property type="match status" value="1"/>
</dbReference>
<dbReference type="KEGG" id="ter:Tery_3033"/>
<dbReference type="HOGENOM" id="CLU_050357_0_0_3"/>
<dbReference type="eggNOG" id="COG4759">
    <property type="taxonomic scope" value="Bacteria"/>
</dbReference>
<dbReference type="Pfam" id="PF06999">
    <property type="entry name" value="Suc_Fer-like"/>
    <property type="match status" value="1"/>
</dbReference>
<protein>
    <submittedName>
        <fullName evidence="1">Sucraseferredoxin-like</fullName>
    </submittedName>
</protein>
<organism evidence="1">
    <name type="scientific">Trichodesmium erythraeum (strain IMS101)</name>
    <dbReference type="NCBI Taxonomy" id="203124"/>
    <lineage>
        <taxon>Bacteria</taxon>
        <taxon>Bacillati</taxon>
        <taxon>Cyanobacteriota</taxon>
        <taxon>Cyanophyceae</taxon>
        <taxon>Oscillatoriophycideae</taxon>
        <taxon>Oscillatoriales</taxon>
        <taxon>Microcoleaceae</taxon>
        <taxon>Trichodesmium</taxon>
    </lineage>
</organism>
<dbReference type="InterPro" id="IPR036249">
    <property type="entry name" value="Thioredoxin-like_sf"/>
</dbReference>
<name>Q10ZZ0_TRIEI</name>